<sequence length="119" mass="13217">MNIIEGADDAQNSIGKTTFMQIIDFVYGGSQFQESDVVRLGGAVGHHTIYFTLHLHGTDHHYSRSTERYGYVTTYADPDWKIETGSLCHWSSIHSSSLLAMGWNTPIQPGETSSPAWPV</sequence>
<dbReference type="AlphaFoldDB" id="A0A410W795"/>
<dbReference type="EMBL" id="CP035299">
    <property type="protein sequence ID" value="QAU51823.1"/>
    <property type="molecule type" value="Genomic_DNA"/>
</dbReference>
<organism evidence="1 2">
    <name type="scientific">Corynebacterium pelargi</name>
    <dbReference type="NCBI Taxonomy" id="1471400"/>
    <lineage>
        <taxon>Bacteria</taxon>
        <taxon>Bacillati</taxon>
        <taxon>Actinomycetota</taxon>
        <taxon>Actinomycetes</taxon>
        <taxon>Mycobacteriales</taxon>
        <taxon>Corynebacteriaceae</taxon>
        <taxon>Corynebacterium</taxon>
    </lineage>
</organism>
<dbReference type="Proteomes" id="UP000288929">
    <property type="component" value="Chromosome"/>
</dbReference>
<gene>
    <name evidence="1" type="ORF">CPELA_02690</name>
</gene>
<protein>
    <submittedName>
        <fullName evidence="1">Uncharacterized protein</fullName>
    </submittedName>
</protein>
<accession>A0A410W795</accession>
<evidence type="ECO:0000313" key="1">
    <source>
        <dbReference type="EMBL" id="QAU51823.1"/>
    </source>
</evidence>
<reference evidence="1 2" key="1">
    <citation type="submission" date="2019-01" db="EMBL/GenBank/DDBJ databases">
        <authorList>
            <person name="Ruckert C."/>
            <person name="Busche T."/>
            <person name="Kalinowski J."/>
        </authorList>
    </citation>
    <scope>NUCLEOTIDE SEQUENCE [LARGE SCALE GENOMIC DNA]</scope>
    <source>
        <strain evidence="1 2">136/3</strain>
    </source>
</reference>
<evidence type="ECO:0000313" key="2">
    <source>
        <dbReference type="Proteomes" id="UP000288929"/>
    </source>
</evidence>
<keyword evidence="2" id="KW-1185">Reference proteome</keyword>
<name>A0A410W795_9CORY</name>
<dbReference type="RefSeq" id="WP_206731213.1">
    <property type="nucleotide sequence ID" value="NZ_CP035299.1"/>
</dbReference>
<proteinExistence type="predicted"/>
<dbReference type="KEGG" id="cpeg:CPELA_02690"/>